<gene>
    <name evidence="1" type="ORF">GNC31_001231</name>
</gene>
<name>A0A5Z7K8M0_SALET</name>
<protein>
    <submittedName>
        <fullName evidence="1">Uncharacterized protein</fullName>
    </submittedName>
</protein>
<sequence length="143" mass="15748">MSKKKIATEAAAIESYTVFYSGDAEKISPHSKGLLTYELGKEGDTGSLALRLTANGEGGLFSREWITLDAIHAILEHQQDSFPSRVFRPLFGQGSTNNAGFLAAVLRSPDICLIEADSSRLFMHRCYADWQHRLTQLAAISQD</sequence>
<comment type="caution">
    <text evidence="1">The sequence shown here is derived from an EMBL/GenBank/DDBJ whole genome shotgun (WGS) entry which is preliminary data.</text>
</comment>
<organism evidence="1">
    <name type="scientific">Salmonella enterica subsp. enterica serovar Alachua</name>
    <dbReference type="NCBI Taxonomy" id="913240"/>
    <lineage>
        <taxon>Bacteria</taxon>
        <taxon>Pseudomonadati</taxon>
        <taxon>Pseudomonadota</taxon>
        <taxon>Gammaproteobacteria</taxon>
        <taxon>Enterobacterales</taxon>
        <taxon>Enterobacteriaceae</taxon>
        <taxon>Salmonella</taxon>
    </lineage>
</organism>
<reference evidence="1" key="2">
    <citation type="submission" date="2018-07" db="EMBL/GenBank/DDBJ databases">
        <authorList>
            <consortium name="NCBI Pathogen Detection Project"/>
        </authorList>
    </citation>
    <scope>NUCLEOTIDE SEQUENCE</scope>
    <source>
        <strain evidence="1">BCW_2043</strain>
    </source>
</reference>
<dbReference type="AlphaFoldDB" id="A0A5Z7K8M0"/>
<accession>A0A5Z7K8M0</accession>
<dbReference type="EMBL" id="DAARUD010000003">
    <property type="protein sequence ID" value="HAE3952517.1"/>
    <property type="molecule type" value="Genomic_DNA"/>
</dbReference>
<evidence type="ECO:0000313" key="1">
    <source>
        <dbReference type="EMBL" id="HAE3952517.1"/>
    </source>
</evidence>
<proteinExistence type="predicted"/>
<dbReference type="RefSeq" id="WP_079820672.1">
    <property type="nucleotide sequence ID" value="NZ_MXFO01000001.1"/>
</dbReference>
<reference evidence="1" key="1">
    <citation type="journal article" date="2018" name="Genome Biol.">
        <title>SKESA: strategic k-mer extension for scrupulous assemblies.</title>
        <authorList>
            <person name="Souvorov A."/>
            <person name="Agarwala R."/>
            <person name="Lipman D.J."/>
        </authorList>
    </citation>
    <scope>NUCLEOTIDE SEQUENCE</scope>
    <source>
        <strain evidence="1">BCW_2043</strain>
    </source>
</reference>